<keyword evidence="1" id="KW-0812">Transmembrane</keyword>
<dbReference type="AlphaFoldDB" id="A0A398B395"/>
<dbReference type="InterPro" id="IPR007383">
    <property type="entry name" value="DUF445"/>
</dbReference>
<keyword evidence="1" id="KW-0472">Membrane</keyword>
<keyword evidence="3" id="KW-1185">Reference proteome</keyword>
<keyword evidence="1" id="KW-1133">Transmembrane helix</keyword>
<evidence type="ECO:0000256" key="1">
    <source>
        <dbReference type="SAM" id="Phobius"/>
    </source>
</evidence>
<dbReference type="PANTHER" id="PTHR38442">
    <property type="entry name" value="INNER MEMBRANE PROTEIN-RELATED"/>
    <property type="match status" value="1"/>
</dbReference>
<feature type="transmembrane region" description="Helical" evidence="1">
    <location>
        <begin position="396"/>
        <end position="416"/>
    </location>
</feature>
<evidence type="ECO:0000313" key="2">
    <source>
        <dbReference type="EMBL" id="RID82420.1"/>
    </source>
</evidence>
<dbReference type="Pfam" id="PF04286">
    <property type="entry name" value="DUF445"/>
    <property type="match status" value="1"/>
</dbReference>
<feature type="transmembrane region" description="Helical" evidence="1">
    <location>
        <begin position="12"/>
        <end position="30"/>
    </location>
</feature>
<protein>
    <submittedName>
        <fullName evidence="2">DUF445 domain-containing protein</fullName>
    </submittedName>
</protein>
<dbReference type="Proteomes" id="UP000266016">
    <property type="component" value="Unassembled WGS sequence"/>
</dbReference>
<sequence>MMSTKTKSSKKLARYSLIIMGVGYIVTPPFEGLWWGSLLHGGFEAGLVGGLADWFAVTALFRHPLGLPIPHTALLPNNRKRMSNALVSVVKNEWLSKESIQEKVKHIPFTEKLIAIIAEQMQTDSFRNGLIQLIKKLIRYIDVEKLTPFIKKQITSTLANVEMRKFLQVISSQLINEQVDKKALDHILKKAEDWLRKEQTSHRLGSVSMNIINKIEADGMLQFVLKSIQSLLNEEKLGNIVQNLLLSVVNSLKHEGEANREALLLYIRKELQGISDNRELVESVEKWKNQLLAKWEPDQAITKSLQRIQEKALVFVEDKDFMDSYLIPLMNRILDSIQENNINIDHWIQKQIAVLVENNHSQIGNLVQENLDKLDNETLVEMIENNIGKDLQWIRVNGAVCGFVIGIFLTGVQALFRIL</sequence>
<name>A0A398B395_9BACI</name>
<gene>
    <name evidence="2" type="ORF">D1953_18235</name>
</gene>
<dbReference type="PANTHER" id="PTHR38442:SF1">
    <property type="entry name" value="INNER MEMBRANE PROTEIN"/>
    <property type="match status" value="1"/>
</dbReference>
<proteinExistence type="predicted"/>
<accession>A0A398B395</accession>
<evidence type="ECO:0000313" key="3">
    <source>
        <dbReference type="Proteomes" id="UP000266016"/>
    </source>
</evidence>
<dbReference type="GO" id="GO:0005886">
    <property type="term" value="C:plasma membrane"/>
    <property type="evidence" value="ECO:0007669"/>
    <property type="project" value="TreeGrafter"/>
</dbReference>
<organism evidence="2 3">
    <name type="scientific">Peribacillus asahii</name>
    <dbReference type="NCBI Taxonomy" id="228899"/>
    <lineage>
        <taxon>Bacteria</taxon>
        <taxon>Bacillati</taxon>
        <taxon>Bacillota</taxon>
        <taxon>Bacilli</taxon>
        <taxon>Bacillales</taxon>
        <taxon>Bacillaceae</taxon>
        <taxon>Peribacillus</taxon>
    </lineage>
</organism>
<reference evidence="2 3" key="1">
    <citation type="submission" date="2018-08" db="EMBL/GenBank/DDBJ databases">
        <title>Bacillus jemisoniae sp. nov., Bacillus chryseoplanitiae sp. nov., Bacillus resnikiae sp. nov., and Bacillus frankliniae sp. nov., isolated from Viking spacecraft and associated surfaces.</title>
        <authorList>
            <person name="Seuylemezian A."/>
            <person name="Vaishampayan P."/>
        </authorList>
    </citation>
    <scope>NUCLEOTIDE SEQUENCE [LARGE SCALE GENOMIC DNA]</scope>
    <source>
        <strain evidence="2 3">MA001</strain>
    </source>
</reference>
<comment type="caution">
    <text evidence="2">The sequence shown here is derived from an EMBL/GenBank/DDBJ whole genome shotgun (WGS) entry which is preliminary data.</text>
</comment>
<dbReference type="EMBL" id="QWVS01000048">
    <property type="protein sequence ID" value="RID82420.1"/>
    <property type="molecule type" value="Genomic_DNA"/>
</dbReference>